<sequence length="319" mass="34487">MSEALPLEIHKSSIAPGEDEVVKIPVGQLPSGNPIRIEAHVFRAEAPGPALLVMAGIHGDEINGVEIVRRALQNGRFAELQKGSVVAIPLVNVYGFVNRSREVPDGKDINRSFPGSSRGSLASRLANALAKKVLPGVDIILDYHTGGANLYNYPQIRYSKGDERSEELAKVFGAPFSVAKAPIQKSFRKIALEYGKPALIFEGGESQRYDAASIEYGLAGLDRLLSYLGMVPGEAAGQPYLRQHFSHQSWVRSPKAGLFLWEKSSGDQVEKGEEIGWINDPYGSKDSKAVKASHTGCIIGHSNAAVVNQGDALFHIAYE</sequence>
<dbReference type="PANTHER" id="PTHR37326:SF2">
    <property type="entry name" value="SUCCINYLGLUTAMATE DESUCCINYLASE_ASPARTOACYLASE FAMILY PROTEIN"/>
    <property type="match status" value="1"/>
</dbReference>
<dbReference type="GO" id="GO:0016788">
    <property type="term" value="F:hydrolase activity, acting on ester bonds"/>
    <property type="evidence" value="ECO:0007669"/>
    <property type="project" value="InterPro"/>
</dbReference>
<keyword evidence="7" id="KW-1185">Reference proteome</keyword>
<dbReference type="RefSeq" id="WP_044220435.1">
    <property type="nucleotide sequence ID" value="NZ_JBKAGJ010000012.1"/>
</dbReference>
<comment type="cofactor">
    <cofactor evidence="1">
        <name>Zn(2+)</name>
        <dbReference type="ChEBI" id="CHEBI:29105"/>
    </cofactor>
</comment>
<dbReference type="InterPro" id="IPR055438">
    <property type="entry name" value="AstE_AspA_cat"/>
</dbReference>
<accession>A0A098S706</accession>
<dbReference type="InterPro" id="IPR053138">
    <property type="entry name" value="N-alpha-Ac-DABA_deacetylase"/>
</dbReference>
<gene>
    <name evidence="6" type="ORF">IX84_12145</name>
</gene>
<name>A0A098S706_9BACT</name>
<dbReference type="InterPro" id="IPR043795">
    <property type="entry name" value="N-alpha-Ac-DABA-like"/>
</dbReference>
<evidence type="ECO:0000256" key="1">
    <source>
        <dbReference type="ARBA" id="ARBA00001947"/>
    </source>
</evidence>
<dbReference type="GO" id="GO:0016811">
    <property type="term" value="F:hydrolase activity, acting on carbon-nitrogen (but not peptide) bonds, in linear amides"/>
    <property type="evidence" value="ECO:0007669"/>
    <property type="project" value="InterPro"/>
</dbReference>
<reference evidence="6 7" key="1">
    <citation type="journal article" date="2014" name="Int. J. Syst. Evol. Microbiol.">
        <title>Phaeodactylibacter xiamenensis gen. nov., sp. nov., a member of the family Saprospiraceae isolated from the marine alga Phaeodactylum tricornutum.</title>
        <authorList>
            <person name="Chen Z.Jr."/>
            <person name="Lei X."/>
            <person name="Lai Q."/>
            <person name="Li Y."/>
            <person name="Zhang B."/>
            <person name="Zhang J."/>
            <person name="Zhang H."/>
            <person name="Yang L."/>
            <person name="Zheng W."/>
            <person name="Tian Y."/>
            <person name="Yu Z."/>
            <person name="Xu H.Jr."/>
            <person name="Zheng T."/>
        </authorList>
    </citation>
    <scope>NUCLEOTIDE SEQUENCE [LARGE SCALE GENOMIC DNA]</scope>
    <source>
        <strain evidence="6 7">KD52</strain>
    </source>
</reference>
<protein>
    <submittedName>
        <fullName evidence="6">Succinylglutamate desuccinylase</fullName>
    </submittedName>
</protein>
<dbReference type="PIRSF" id="PIRSF039012">
    <property type="entry name" value="ASP"/>
    <property type="match status" value="1"/>
</dbReference>
<keyword evidence="3" id="KW-0378">Hydrolase</keyword>
<dbReference type="STRING" id="1524460.IX84_12145"/>
<feature type="domain" description="Succinylglutamate desuccinylase/Aspartoacylase catalytic" evidence="5">
    <location>
        <begin position="47"/>
        <end position="227"/>
    </location>
</feature>
<dbReference type="Pfam" id="PF24827">
    <property type="entry name" value="AstE_AspA_cat"/>
    <property type="match status" value="1"/>
</dbReference>
<comment type="caution">
    <text evidence="6">The sequence shown here is derived from an EMBL/GenBank/DDBJ whole genome shotgun (WGS) entry which is preliminary data.</text>
</comment>
<organism evidence="6 7">
    <name type="scientific">Phaeodactylibacter xiamenensis</name>
    <dbReference type="NCBI Taxonomy" id="1524460"/>
    <lineage>
        <taxon>Bacteria</taxon>
        <taxon>Pseudomonadati</taxon>
        <taxon>Bacteroidota</taxon>
        <taxon>Saprospiria</taxon>
        <taxon>Saprospirales</taxon>
        <taxon>Haliscomenobacteraceae</taxon>
        <taxon>Phaeodactylibacter</taxon>
    </lineage>
</organism>
<evidence type="ECO:0000256" key="2">
    <source>
        <dbReference type="ARBA" id="ARBA00022723"/>
    </source>
</evidence>
<dbReference type="EMBL" id="JPOS01000029">
    <property type="protein sequence ID" value="KGE87875.1"/>
    <property type="molecule type" value="Genomic_DNA"/>
</dbReference>
<evidence type="ECO:0000256" key="3">
    <source>
        <dbReference type="ARBA" id="ARBA00022801"/>
    </source>
</evidence>
<dbReference type="SUPFAM" id="SSF53187">
    <property type="entry name" value="Zn-dependent exopeptidases"/>
    <property type="match status" value="1"/>
</dbReference>
<dbReference type="CDD" id="cd06251">
    <property type="entry name" value="M14_ASTE_ASPA-like"/>
    <property type="match status" value="1"/>
</dbReference>
<evidence type="ECO:0000313" key="7">
    <source>
        <dbReference type="Proteomes" id="UP000029736"/>
    </source>
</evidence>
<dbReference type="AlphaFoldDB" id="A0A098S706"/>
<dbReference type="PANTHER" id="PTHR37326">
    <property type="entry name" value="BLL3975 PROTEIN"/>
    <property type="match status" value="1"/>
</dbReference>
<keyword evidence="2" id="KW-0479">Metal-binding</keyword>
<evidence type="ECO:0000256" key="4">
    <source>
        <dbReference type="ARBA" id="ARBA00022833"/>
    </source>
</evidence>
<proteinExistence type="predicted"/>
<evidence type="ECO:0000313" key="6">
    <source>
        <dbReference type="EMBL" id="KGE87875.1"/>
    </source>
</evidence>
<dbReference type="Proteomes" id="UP000029736">
    <property type="component" value="Unassembled WGS sequence"/>
</dbReference>
<dbReference type="OrthoDB" id="9782876at2"/>
<keyword evidence="4" id="KW-0862">Zinc</keyword>
<dbReference type="Gene3D" id="3.40.630.10">
    <property type="entry name" value="Zn peptidases"/>
    <property type="match status" value="1"/>
</dbReference>
<evidence type="ECO:0000259" key="5">
    <source>
        <dbReference type="Pfam" id="PF24827"/>
    </source>
</evidence>
<dbReference type="GO" id="GO:0046872">
    <property type="term" value="F:metal ion binding"/>
    <property type="evidence" value="ECO:0007669"/>
    <property type="project" value="UniProtKB-KW"/>
</dbReference>